<feature type="compositionally biased region" description="Polar residues" evidence="1">
    <location>
        <begin position="247"/>
        <end position="264"/>
    </location>
</feature>
<keyword evidence="2" id="KW-0238">DNA-binding</keyword>
<feature type="compositionally biased region" description="Polar residues" evidence="1">
    <location>
        <begin position="368"/>
        <end position="385"/>
    </location>
</feature>
<dbReference type="RefSeq" id="WP_011988600.1">
    <property type="nucleotide sequence ID" value="NC_009705.1"/>
</dbReference>
<dbReference type="HOGENOM" id="CLU_717556_0_0_6"/>
<sequence>MNEQRKKLPQSLTAFVKEIKKTEDHRAKRTDDGFYIDPRLIKIDPNFNTRAEGFDSFEEFVALDENRAYINRLKKAYKDGSLLPPALIVQVIDGIAYLRDGNCRLYSILELISEGTDISLIHVTENKGDEEKQDMLILTSQDGLKVTALAQGRVYQRMMNHGWDEKRIAEWRGCTVNQVKNILELLSLPKRLKYFIATNITSWTNTLDVYREFGAEKAIQQIEAVLTIKEREQAERRDKLIAEKSTSETQGTEGSESGSNNTPEDNGIQPKQQRRALIKPSDLKPKRLPKGMVDKVHDSVSKLTFLTNDDSIIVEEGASEVQVVIPVAEFEMLREMKAMLDKFDEDNLKALGVVTETDPSIPLEDGGQTETNDSEQAQQTSANAA</sequence>
<name>A0A0U1QTP7_YERP3</name>
<dbReference type="SUPFAM" id="SSF109709">
    <property type="entry name" value="KorB DNA-binding domain-like"/>
    <property type="match status" value="1"/>
</dbReference>
<reference evidence="2 3" key="1">
    <citation type="journal article" date="2007" name="PLoS Genet.">
        <title>The complete genome sequence of Yersinia pseudotuberculosis IP31758, the causative agent of Far East scarlet-like fever.</title>
        <authorList>
            <person name="Eppinger M."/>
            <person name="Rosovitz M.J."/>
            <person name="Fricke W.F."/>
            <person name="Rasko D.A."/>
            <person name="Kokorina G."/>
            <person name="Fayolle C."/>
            <person name="Lindler L.E."/>
            <person name="Carniel E."/>
            <person name="Ravel J."/>
        </authorList>
    </citation>
    <scope>NUCLEOTIDE SEQUENCE [LARGE SCALE GENOMIC DNA]</scope>
    <source>
        <strain evidence="2 3">IP 31758</strain>
        <plasmid evidence="3">Plasmid plasmid_153kb</plasmid>
    </source>
</reference>
<protein>
    <submittedName>
        <fullName evidence="2">DNA-binding protein homolog</fullName>
    </submittedName>
</protein>
<evidence type="ECO:0000313" key="2">
    <source>
        <dbReference type="EMBL" id="ABS45756.1"/>
    </source>
</evidence>
<dbReference type="Proteomes" id="UP000002412">
    <property type="component" value="Plasmid p_153kb"/>
</dbReference>
<proteinExistence type="predicted"/>
<evidence type="ECO:0000313" key="3">
    <source>
        <dbReference type="Proteomes" id="UP000002412"/>
    </source>
</evidence>
<evidence type="ECO:0000256" key="1">
    <source>
        <dbReference type="SAM" id="MobiDB-lite"/>
    </source>
</evidence>
<gene>
    <name evidence="2" type="ordered locus">YpsIP31758_B0093</name>
</gene>
<organism evidence="2 3">
    <name type="scientific">Yersinia pseudotuberculosis serotype O:1b (strain IP 31758)</name>
    <dbReference type="NCBI Taxonomy" id="349747"/>
    <lineage>
        <taxon>Bacteria</taxon>
        <taxon>Pseudomonadati</taxon>
        <taxon>Pseudomonadota</taxon>
        <taxon>Gammaproteobacteria</taxon>
        <taxon>Enterobacterales</taxon>
        <taxon>Yersiniaceae</taxon>
        <taxon>Yersinia</taxon>
    </lineage>
</organism>
<dbReference type="AlphaFoldDB" id="A0A0U1QTP7"/>
<dbReference type="Gene3D" id="1.10.10.2830">
    <property type="match status" value="1"/>
</dbReference>
<dbReference type="EMBL" id="CP000719">
    <property type="protein sequence ID" value="ABS45756.1"/>
    <property type="molecule type" value="Genomic_DNA"/>
</dbReference>
<geneLocation type="plasmid" evidence="3">
    <name>plasmid_153kb</name>
</geneLocation>
<keyword evidence="2" id="KW-0614">Plasmid</keyword>
<feature type="region of interest" description="Disordered" evidence="1">
    <location>
        <begin position="238"/>
        <end position="289"/>
    </location>
</feature>
<dbReference type="KEGG" id="ypi:YpsIP31758_B0093"/>
<dbReference type="GO" id="GO:0003677">
    <property type="term" value="F:DNA binding"/>
    <property type="evidence" value="ECO:0007669"/>
    <property type="project" value="UniProtKB-KW"/>
</dbReference>
<accession>A0A0U1QTP7</accession>
<feature type="region of interest" description="Disordered" evidence="1">
    <location>
        <begin position="355"/>
        <end position="385"/>
    </location>
</feature>